<dbReference type="InterPro" id="IPR015802">
    <property type="entry name" value="Cu_amine_oxidase_N3"/>
</dbReference>
<proteinExistence type="inferred from homology"/>
<keyword evidence="6 13" id="KW-0479">Metal-binding</keyword>
<sequence>MATVPGTASGVQTTTKAHLPGFKHPLDPLTPDEIVAVSLAVRKYTAANTPIKAVRFITTSLLAPPKKDVLAFLGIPLSTGANPEPVPVIIRKAEVDFIDAVTGDSYNVVTSLKDGVWAVDTIDKLPEGIQPQISVEELLLCEDIIRADERVLKLAKDVGVEPHQLFADGWAVGFDARFPKKQRIQQAILFARYSQHDNLYAHPMDFIPVVDSVAKEVIHIDFASHYVLPEHSKDSTGLDFDSAGKAANLSHITTIPPPLSDDALEAAGRKRIPPPVAPIDFLPDLIAESNPNFKLRDDVKPLHVLQPEGVSFTIDGNVLEWQKWKMHIAFHHREGIAISTVTYNDDGVIRPIFYRLSLAEMVVPYAAPEHPHPRKHAFDSGEYGMGTMANELSLGCDCLGQIHYLPGAFVKHDGTAFVIKNVICIHEEDHGLLWKHTDFRVGGRSQAVRARRLVVSMICTLANYEYIFYYYFYQDGNVELEIRLTGILQVYVKGDDEPNPFGTTVAPNINAQYHQHIFSLRLDPMIDGLSNTLVETDVVPLDAPTGSIYNFAGNGFITRETPITSQKDGARKYDITKDRRWVITNPNHQHPASKKNVGYVIGMKGGVVQTLAKPDSVVVKRAGFISSDLWVVKENEGPKGSARMWPAGKYVPGTRGEETNDHITKWAQGDDNIANEDIIVFASVGAYLGYTLTILRLRLIPSIIATLQPGTTHIPRPEDYPVMPAETLKVVFKPFHFFHSNPALDVPGANDTKSVPAFSNEESCCKAN</sequence>
<keyword evidence="10" id="KW-0464">Manganese</keyword>
<evidence type="ECO:0000256" key="5">
    <source>
        <dbReference type="ARBA" id="ARBA00011738"/>
    </source>
</evidence>
<accession>A0AAD5VAU3</accession>
<dbReference type="Pfam" id="PF01179">
    <property type="entry name" value="Cu_amine_oxid"/>
    <property type="match status" value="2"/>
</dbReference>
<comment type="cofactor">
    <cofactor evidence="1">
        <name>Cu cation</name>
        <dbReference type="ChEBI" id="CHEBI:23378"/>
    </cofactor>
</comment>
<dbReference type="InterPro" id="IPR049948">
    <property type="entry name" value="Cu_Am_ox_TPQ-bd"/>
</dbReference>
<dbReference type="GO" id="GO:0009308">
    <property type="term" value="P:amine metabolic process"/>
    <property type="evidence" value="ECO:0007669"/>
    <property type="project" value="UniProtKB-UniRule"/>
</dbReference>
<feature type="active site" description="Proton acceptor" evidence="11">
    <location>
        <position position="379"/>
    </location>
</feature>
<feature type="region of interest" description="Disordered" evidence="14">
    <location>
        <begin position="1"/>
        <end position="24"/>
    </location>
</feature>
<evidence type="ECO:0000313" key="19">
    <source>
        <dbReference type="Proteomes" id="UP001212997"/>
    </source>
</evidence>
<dbReference type="PROSITE" id="PS01164">
    <property type="entry name" value="COPPER_AMINE_OXID_1"/>
    <property type="match status" value="1"/>
</dbReference>
<evidence type="ECO:0000256" key="13">
    <source>
        <dbReference type="RuleBase" id="RU000672"/>
    </source>
</evidence>
<dbReference type="Gene3D" id="3.10.450.40">
    <property type="match status" value="2"/>
</dbReference>
<dbReference type="PANTHER" id="PTHR10638">
    <property type="entry name" value="COPPER AMINE OXIDASE"/>
    <property type="match status" value="1"/>
</dbReference>
<dbReference type="InterPro" id="IPR036460">
    <property type="entry name" value="Cu_amine_oxidase_C_sf"/>
</dbReference>
<dbReference type="Pfam" id="PF02727">
    <property type="entry name" value="Cu_amine_oxidN2"/>
    <property type="match status" value="1"/>
</dbReference>
<comment type="cofactor">
    <cofactor evidence="13">
        <name>Cu cation</name>
        <dbReference type="ChEBI" id="CHEBI:23378"/>
    </cofactor>
    <text evidence="13">Contains 1 topaquinone per subunit.</text>
</comment>
<dbReference type="Pfam" id="PF02728">
    <property type="entry name" value="Cu_amine_oxidN3"/>
    <property type="match status" value="1"/>
</dbReference>
<reference evidence="18" key="1">
    <citation type="submission" date="2022-07" db="EMBL/GenBank/DDBJ databases">
        <title>Genome Sequence of Physisporinus lineatus.</title>
        <authorList>
            <person name="Buettner E."/>
        </authorList>
    </citation>
    <scope>NUCLEOTIDE SEQUENCE</scope>
    <source>
        <strain evidence="18">VT162</strain>
    </source>
</reference>
<evidence type="ECO:0000313" key="18">
    <source>
        <dbReference type="EMBL" id="KAJ3486916.1"/>
    </source>
</evidence>
<gene>
    <name evidence="18" type="ORF">NLI96_g3913</name>
</gene>
<evidence type="ECO:0000256" key="6">
    <source>
        <dbReference type="ARBA" id="ARBA00022723"/>
    </source>
</evidence>
<keyword evidence="19" id="KW-1185">Reference proteome</keyword>
<evidence type="ECO:0000256" key="2">
    <source>
        <dbReference type="ARBA" id="ARBA00001936"/>
    </source>
</evidence>
<feature type="modified residue" description="2',4',5'-topaquinone" evidence="12">
    <location>
        <position position="464"/>
    </location>
</feature>
<protein>
    <recommendedName>
        <fullName evidence="13">Amine oxidase</fullName>
        <ecNumber evidence="13">1.4.3.-</ecNumber>
    </recommendedName>
</protein>
<feature type="domain" description="Copper amine oxidase N3-terminal" evidence="17">
    <location>
        <begin position="131"/>
        <end position="222"/>
    </location>
</feature>
<dbReference type="PANTHER" id="PTHR10638:SF86">
    <property type="entry name" value="COPPER AMINE OXIDASE 1-RELATED"/>
    <property type="match status" value="1"/>
</dbReference>
<keyword evidence="7 11" id="KW-0801">TPQ</keyword>
<organism evidence="18 19">
    <name type="scientific">Meripilus lineatus</name>
    <dbReference type="NCBI Taxonomy" id="2056292"/>
    <lineage>
        <taxon>Eukaryota</taxon>
        <taxon>Fungi</taxon>
        <taxon>Dikarya</taxon>
        <taxon>Basidiomycota</taxon>
        <taxon>Agaricomycotina</taxon>
        <taxon>Agaricomycetes</taxon>
        <taxon>Polyporales</taxon>
        <taxon>Meripilaceae</taxon>
        <taxon>Meripilus</taxon>
    </lineage>
</organism>
<dbReference type="InterPro" id="IPR015800">
    <property type="entry name" value="Cu_amine_oxidase_N2"/>
</dbReference>
<evidence type="ECO:0000256" key="7">
    <source>
        <dbReference type="ARBA" id="ARBA00022772"/>
    </source>
</evidence>
<comment type="cofactor">
    <cofactor evidence="2">
        <name>Mn(2+)</name>
        <dbReference type="ChEBI" id="CHEBI:29035"/>
    </cofactor>
</comment>
<evidence type="ECO:0000259" key="16">
    <source>
        <dbReference type="Pfam" id="PF02727"/>
    </source>
</evidence>
<feature type="domain" description="Copper amine oxidase catalytic" evidence="15">
    <location>
        <begin position="302"/>
        <end position="686"/>
    </location>
</feature>
<evidence type="ECO:0000256" key="4">
    <source>
        <dbReference type="ARBA" id="ARBA00007983"/>
    </source>
</evidence>
<comment type="PTM">
    <text evidence="12 13">Topaquinone (TPQ) is generated by copper-dependent autoxidation of a specific tyrosyl residue.</text>
</comment>
<comment type="cofactor">
    <cofactor evidence="3">
        <name>Zn(2+)</name>
        <dbReference type="ChEBI" id="CHEBI:29105"/>
    </cofactor>
</comment>
<comment type="subunit">
    <text evidence="5">Homodimer.</text>
</comment>
<evidence type="ECO:0000256" key="1">
    <source>
        <dbReference type="ARBA" id="ARBA00001935"/>
    </source>
</evidence>
<dbReference type="SUPFAM" id="SSF54416">
    <property type="entry name" value="Amine oxidase N-terminal region"/>
    <property type="match status" value="2"/>
</dbReference>
<evidence type="ECO:0000259" key="17">
    <source>
        <dbReference type="Pfam" id="PF02728"/>
    </source>
</evidence>
<evidence type="ECO:0000256" key="3">
    <source>
        <dbReference type="ARBA" id="ARBA00001947"/>
    </source>
</evidence>
<evidence type="ECO:0000256" key="10">
    <source>
        <dbReference type="ARBA" id="ARBA00023211"/>
    </source>
</evidence>
<dbReference type="InterPro" id="IPR016182">
    <property type="entry name" value="Cu_amine_oxidase_N-reg"/>
</dbReference>
<evidence type="ECO:0000256" key="14">
    <source>
        <dbReference type="SAM" id="MobiDB-lite"/>
    </source>
</evidence>
<evidence type="ECO:0000256" key="8">
    <source>
        <dbReference type="ARBA" id="ARBA00023002"/>
    </source>
</evidence>
<dbReference type="EC" id="1.4.3.-" evidence="13"/>
<keyword evidence="8 13" id="KW-0560">Oxidoreductase</keyword>
<dbReference type="Gene3D" id="2.70.98.20">
    <property type="entry name" value="Copper amine oxidase, catalytic domain"/>
    <property type="match status" value="2"/>
</dbReference>
<dbReference type="GO" id="GO:0008131">
    <property type="term" value="F:primary methylamine oxidase activity"/>
    <property type="evidence" value="ECO:0007669"/>
    <property type="project" value="InterPro"/>
</dbReference>
<feature type="active site" description="Schiff-base intermediate with substrate; via topaquinone" evidence="11">
    <location>
        <position position="464"/>
    </location>
</feature>
<evidence type="ECO:0000256" key="9">
    <source>
        <dbReference type="ARBA" id="ARBA00023008"/>
    </source>
</evidence>
<keyword evidence="9 13" id="KW-0186">Copper</keyword>
<dbReference type="InterPro" id="IPR015798">
    <property type="entry name" value="Cu_amine_oxidase_C"/>
</dbReference>
<dbReference type="AlphaFoldDB" id="A0AAD5VAU3"/>
<evidence type="ECO:0000256" key="12">
    <source>
        <dbReference type="PIRSR" id="PIRSR600269-51"/>
    </source>
</evidence>
<comment type="caution">
    <text evidence="18">The sequence shown here is derived from an EMBL/GenBank/DDBJ whole genome shotgun (WGS) entry which is preliminary data.</text>
</comment>
<dbReference type="GO" id="GO:0005507">
    <property type="term" value="F:copper ion binding"/>
    <property type="evidence" value="ECO:0007669"/>
    <property type="project" value="InterPro"/>
</dbReference>
<dbReference type="SUPFAM" id="SSF49998">
    <property type="entry name" value="Amine oxidase catalytic domain"/>
    <property type="match status" value="2"/>
</dbReference>
<name>A0AAD5VAU3_9APHY</name>
<feature type="domain" description="Copper amine oxidase N2-terminal" evidence="16">
    <location>
        <begin position="24"/>
        <end position="80"/>
    </location>
</feature>
<feature type="domain" description="Copper amine oxidase catalytic" evidence="15">
    <location>
        <begin position="707"/>
        <end position="744"/>
    </location>
</feature>
<dbReference type="GO" id="GO:0048038">
    <property type="term" value="F:quinone binding"/>
    <property type="evidence" value="ECO:0007669"/>
    <property type="project" value="InterPro"/>
</dbReference>
<dbReference type="InterPro" id="IPR000269">
    <property type="entry name" value="Cu_amine_oxidase"/>
</dbReference>
<evidence type="ECO:0000256" key="11">
    <source>
        <dbReference type="PIRSR" id="PIRSR600269-50"/>
    </source>
</evidence>
<comment type="similarity">
    <text evidence="4 13">Belongs to the copper/topaquinone oxidase family.</text>
</comment>
<dbReference type="EMBL" id="JANAWD010000107">
    <property type="protein sequence ID" value="KAJ3486916.1"/>
    <property type="molecule type" value="Genomic_DNA"/>
</dbReference>
<dbReference type="Proteomes" id="UP001212997">
    <property type="component" value="Unassembled WGS sequence"/>
</dbReference>
<evidence type="ECO:0000259" key="15">
    <source>
        <dbReference type="Pfam" id="PF01179"/>
    </source>
</evidence>